<dbReference type="PROSITE" id="PS00198">
    <property type="entry name" value="4FE4S_FER_1"/>
    <property type="match status" value="2"/>
</dbReference>
<feature type="domain" description="Cysteine-rich" evidence="9">
    <location>
        <begin position="588"/>
        <end position="671"/>
    </location>
</feature>
<dbReference type="Pfam" id="PF02754">
    <property type="entry name" value="CCG"/>
    <property type="match status" value="2"/>
</dbReference>
<evidence type="ECO:0000256" key="7">
    <source>
        <dbReference type="ARBA" id="ARBA00023014"/>
    </source>
</evidence>
<dbReference type="InterPro" id="IPR009051">
    <property type="entry name" value="Helical_ferredxn"/>
</dbReference>
<dbReference type="InterPro" id="IPR003741">
    <property type="entry name" value="LUD_dom"/>
</dbReference>
<accession>A0ABX2R591</accession>
<proteinExistence type="predicted"/>
<dbReference type="Proteomes" id="UP000604066">
    <property type="component" value="Unassembled WGS sequence"/>
</dbReference>
<dbReference type="Pfam" id="PF02589">
    <property type="entry name" value="LUD_dom"/>
    <property type="match status" value="1"/>
</dbReference>
<protein>
    <submittedName>
        <fullName evidence="11">Iron-sulfur cluster protein</fullName>
    </submittedName>
</protein>
<dbReference type="SUPFAM" id="SSF100950">
    <property type="entry name" value="NagB/RpiA/CoA transferase-like"/>
    <property type="match status" value="1"/>
</dbReference>
<evidence type="ECO:0000256" key="3">
    <source>
        <dbReference type="ARBA" id="ARBA00022723"/>
    </source>
</evidence>
<dbReference type="InterPro" id="IPR004452">
    <property type="entry name" value="LutB/LldF"/>
</dbReference>
<dbReference type="SUPFAM" id="SSF46548">
    <property type="entry name" value="alpha-helical ferredoxin"/>
    <property type="match status" value="1"/>
</dbReference>
<evidence type="ECO:0000256" key="2">
    <source>
        <dbReference type="ARBA" id="ARBA00022485"/>
    </source>
</evidence>
<evidence type="ECO:0000256" key="1">
    <source>
        <dbReference type="ARBA" id="ARBA00022448"/>
    </source>
</evidence>
<sequence>MANKEKIKKALGNPTLRRALTNFGNNYVLAREKVFAGLDFEELRREIKAARTEVRHKLDFYVEQFRINAEKNGARVIIVHSAAEAKKAIVDILKAKNAKTVVKSKSMASEEIHLNEELVKHGIEVVETDLGEWILQLDGQKPSHMVMPAIHLTREEVAAIFSRALDREVAPDIAQMVKLARQELRDKFLKADVGITGGNIAVAETGSIFLFTNEGNARLTTTLPRIRISLVGVEKIVPTLKDAIPIMRALPRNATAQKITSYVTVMTAGAGQEHYVILMDNGRIELKDDPVFAELFQCIRCAGCLNVCPVYQQVGGHVFGHVYTGPIGTLLTAFFHGLDAAKDPQALCGSCLRCATVCPAGINLPELLLKLRQRVVETYGQPFVQKFIFERILANPKLFNSLLDLGRKFQGIVAENGEIKSLPFGLDNLTSFRVFPALAKERLYKKYRVRPKKKGTRGKVLFYSGCLIEHMYPDIGEDVFLVLEKNGYEVVLPEDLGCCGAPAYYSGDLQAAVRMAKNNIEAFLKHEYDYIVTACPTCSETLMHYEKYLEDDEEYREKAREVSRKVIDFTDFAYKYLAVGEGKLAGSYTLHDSCHARRGLGQVKEPRELIVKTGANLVEMANSDQCCGFGGSFSIKYPEISEKVFQNKYQSIMETGAEKVAVTCPGCLMQIAGGLKKQGAPVKVEHLATILAKTFRDGSENHHFLR</sequence>
<dbReference type="InterPro" id="IPR024185">
    <property type="entry name" value="FTHF_cligase-like_sf"/>
</dbReference>
<dbReference type="Gene3D" id="1.10.1060.10">
    <property type="entry name" value="Alpha-helical ferredoxin"/>
    <property type="match status" value="1"/>
</dbReference>
<feature type="domain" description="LUD" evidence="8">
    <location>
        <begin position="62"/>
        <end position="267"/>
    </location>
</feature>
<dbReference type="InterPro" id="IPR017896">
    <property type="entry name" value="4Fe4S_Fe-S-bd"/>
</dbReference>
<dbReference type="NCBIfam" id="NF045670">
    <property type="entry name" value="quin_L_LdhH"/>
    <property type="match status" value="1"/>
</dbReference>
<evidence type="ECO:0000259" key="9">
    <source>
        <dbReference type="Pfam" id="PF02754"/>
    </source>
</evidence>
<keyword evidence="2" id="KW-0004">4Fe-4S</keyword>
<gene>
    <name evidence="11" type="ORF">HDG70_000035</name>
</gene>
<dbReference type="RefSeq" id="WP_028051497.1">
    <property type="nucleotide sequence ID" value="NZ_ATYG01000002.1"/>
</dbReference>
<feature type="domain" description="4Fe-4S ferredoxin-type" evidence="10">
    <location>
        <begin position="295"/>
        <end position="362"/>
    </location>
</feature>
<evidence type="ECO:0000259" key="8">
    <source>
        <dbReference type="Pfam" id="PF02589"/>
    </source>
</evidence>
<comment type="caution">
    <text evidence="11">The sequence shown here is derived from an EMBL/GenBank/DDBJ whole genome shotgun (WGS) entry which is preliminary data.</text>
</comment>
<evidence type="ECO:0000313" key="12">
    <source>
        <dbReference type="Proteomes" id="UP000604066"/>
    </source>
</evidence>
<dbReference type="InterPro" id="IPR004017">
    <property type="entry name" value="Cys_rich_dom"/>
</dbReference>
<feature type="domain" description="Cysteine-rich" evidence="9">
    <location>
        <begin position="460"/>
        <end position="542"/>
    </location>
</feature>
<keyword evidence="6" id="KW-0408">Iron</keyword>
<keyword evidence="7" id="KW-0411">Iron-sulfur</keyword>
<dbReference type="PANTHER" id="PTHR47153">
    <property type="entry name" value="LACTATE UTILIZATION PROTEIN B"/>
    <property type="match status" value="1"/>
</dbReference>
<dbReference type="Pfam" id="PF13183">
    <property type="entry name" value="Fer4_8"/>
    <property type="match status" value="1"/>
</dbReference>
<organism evidence="11 12">
    <name type="scientific">Carboxydothermus ferrireducens DSM 11255</name>
    <dbReference type="NCBI Taxonomy" id="1119529"/>
    <lineage>
        <taxon>Bacteria</taxon>
        <taxon>Bacillati</taxon>
        <taxon>Bacillota</taxon>
        <taxon>Clostridia</taxon>
        <taxon>Thermoanaerobacterales</taxon>
        <taxon>Thermoanaerobacteraceae</taxon>
        <taxon>Carboxydothermus</taxon>
    </lineage>
</organism>
<dbReference type="PANTHER" id="PTHR47153:SF2">
    <property type="entry name" value="LACTATE UTILIZATION PROTEIN B"/>
    <property type="match status" value="1"/>
</dbReference>
<keyword evidence="1" id="KW-0813">Transport</keyword>
<keyword evidence="4" id="KW-0677">Repeat</keyword>
<reference evidence="11 12" key="1">
    <citation type="submission" date="2020-07" db="EMBL/GenBank/DDBJ databases">
        <title>Genomic Encyclopedia of Type Strains, Phase III (KMG-III): the genomes of soil and plant-associated and newly described type strains.</title>
        <authorList>
            <person name="Whitman W."/>
        </authorList>
    </citation>
    <scope>NUCLEOTIDE SEQUENCE [LARGE SCALE GENOMIC DNA]</scope>
    <source>
        <strain evidence="11 12">DSM 11255</strain>
    </source>
</reference>
<keyword evidence="12" id="KW-1185">Reference proteome</keyword>
<dbReference type="Gene3D" id="3.40.50.10420">
    <property type="entry name" value="NagB/RpiA/CoA transferase-like"/>
    <property type="match status" value="1"/>
</dbReference>
<dbReference type="EMBL" id="JACCBS010000001">
    <property type="protein sequence ID" value="NYE56329.1"/>
    <property type="molecule type" value="Genomic_DNA"/>
</dbReference>
<keyword evidence="5" id="KW-0249">Electron transport</keyword>
<evidence type="ECO:0000313" key="11">
    <source>
        <dbReference type="EMBL" id="NYE56329.1"/>
    </source>
</evidence>
<dbReference type="InterPro" id="IPR017900">
    <property type="entry name" value="4Fe4S_Fe_S_CS"/>
</dbReference>
<evidence type="ECO:0000256" key="4">
    <source>
        <dbReference type="ARBA" id="ARBA00022737"/>
    </source>
</evidence>
<dbReference type="InterPro" id="IPR037171">
    <property type="entry name" value="NagB/RpiA_transferase-like"/>
</dbReference>
<name>A0ABX2R591_9THEO</name>
<dbReference type="InterPro" id="IPR054704">
    <property type="entry name" value="Quin_L_LdhH-like"/>
</dbReference>
<evidence type="ECO:0000259" key="10">
    <source>
        <dbReference type="Pfam" id="PF13183"/>
    </source>
</evidence>
<evidence type="ECO:0000256" key="6">
    <source>
        <dbReference type="ARBA" id="ARBA00023004"/>
    </source>
</evidence>
<keyword evidence="3" id="KW-0479">Metal-binding</keyword>
<evidence type="ECO:0000256" key="5">
    <source>
        <dbReference type="ARBA" id="ARBA00022982"/>
    </source>
</evidence>